<evidence type="ECO:0000259" key="7">
    <source>
        <dbReference type="PROSITE" id="PS50048"/>
    </source>
</evidence>
<comment type="caution">
    <text evidence="8">The sequence shown here is derived from an EMBL/GenBank/DDBJ whole genome shotgun (WGS) entry which is preliminary data.</text>
</comment>
<dbReference type="GO" id="GO:0008270">
    <property type="term" value="F:zinc ion binding"/>
    <property type="evidence" value="ECO:0007669"/>
    <property type="project" value="InterPro"/>
</dbReference>
<dbReference type="InterPro" id="IPR013700">
    <property type="entry name" value="AflR"/>
</dbReference>
<organism evidence="8 9">
    <name type="scientific">Cytospora schulzeri</name>
    <dbReference type="NCBI Taxonomy" id="448051"/>
    <lineage>
        <taxon>Eukaryota</taxon>
        <taxon>Fungi</taxon>
        <taxon>Dikarya</taxon>
        <taxon>Ascomycota</taxon>
        <taxon>Pezizomycotina</taxon>
        <taxon>Sordariomycetes</taxon>
        <taxon>Sordariomycetidae</taxon>
        <taxon>Diaporthales</taxon>
        <taxon>Cytosporaceae</taxon>
        <taxon>Cytospora</taxon>
    </lineage>
</organism>
<gene>
    <name evidence="8" type="ORF">VMCG_05197</name>
</gene>
<dbReference type="PROSITE" id="PS50048">
    <property type="entry name" value="ZN2_CY6_FUNGAL_2"/>
    <property type="match status" value="1"/>
</dbReference>
<dbReference type="PANTHER" id="PTHR31069">
    <property type="entry name" value="OLEATE-ACTIVATED TRANSCRIPTION FACTOR 1-RELATED"/>
    <property type="match status" value="1"/>
</dbReference>
<dbReference type="SUPFAM" id="SSF57701">
    <property type="entry name" value="Zn2/Cys6 DNA-binding domain"/>
    <property type="match status" value="1"/>
</dbReference>
<keyword evidence="4" id="KW-0804">Transcription</keyword>
<dbReference type="Proteomes" id="UP000283895">
    <property type="component" value="Unassembled WGS sequence"/>
</dbReference>
<dbReference type="Gene3D" id="4.10.240.10">
    <property type="entry name" value="Zn(2)-C6 fungal-type DNA-binding domain"/>
    <property type="match status" value="1"/>
</dbReference>
<dbReference type="InterPro" id="IPR036864">
    <property type="entry name" value="Zn2-C6_fun-type_DNA-bd_sf"/>
</dbReference>
<evidence type="ECO:0000256" key="1">
    <source>
        <dbReference type="ARBA" id="ARBA00022723"/>
    </source>
</evidence>
<dbReference type="GO" id="GO:0000981">
    <property type="term" value="F:DNA-binding transcription factor activity, RNA polymerase II-specific"/>
    <property type="evidence" value="ECO:0007669"/>
    <property type="project" value="InterPro"/>
</dbReference>
<dbReference type="SMART" id="SM00066">
    <property type="entry name" value="GAL4"/>
    <property type="match status" value="1"/>
</dbReference>
<feature type="region of interest" description="Disordered" evidence="6">
    <location>
        <begin position="340"/>
        <end position="380"/>
    </location>
</feature>
<dbReference type="Pfam" id="PF00172">
    <property type="entry name" value="Zn_clus"/>
    <property type="match status" value="1"/>
</dbReference>
<feature type="compositionally biased region" description="Acidic residues" evidence="6">
    <location>
        <begin position="116"/>
        <end position="137"/>
    </location>
</feature>
<dbReference type="InterPro" id="IPR001138">
    <property type="entry name" value="Zn2Cys6_DnaBD"/>
</dbReference>
<protein>
    <recommendedName>
        <fullName evidence="7">Zn(2)-C6 fungal-type domain-containing protein</fullName>
    </recommendedName>
</protein>
<evidence type="ECO:0000256" key="6">
    <source>
        <dbReference type="SAM" id="MobiDB-lite"/>
    </source>
</evidence>
<dbReference type="CDD" id="cd00067">
    <property type="entry name" value="GAL4"/>
    <property type="match status" value="1"/>
</dbReference>
<name>A0A423WR28_9PEZI</name>
<evidence type="ECO:0000313" key="8">
    <source>
        <dbReference type="EMBL" id="ROW05851.1"/>
    </source>
</evidence>
<dbReference type="PANTHER" id="PTHR31069:SF31">
    <property type="entry name" value="MONODICTYPHENONE CLUSTER TRANSCRIPTION FACTOR-RELATED"/>
    <property type="match status" value="1"/>
</dbReference>
<evidence type="ECO:0000313" key="9">
    <source>
        <dbReference type="Proteomes" id="UP000283895"/>
    </source>
</evidence>
<keyword evidence="1" id="KW-0479">Metal-binding</keyword>
<dbReference type="GO" id="GO:0005634">
    <property type="term" value="C:nucleus"/>
    <property type="evidence" value="ECO:0007669"/>
    <property type="project" value="InterPro"/>
</dbReference>
<feature type="region of interest" description="Disordered" evidence="6">
    <location>
        <begin position="50"/>
        <end position="152"/>
    </location>
</feature>
<proteinExistence type="predicted"/>
<dbReference type="GO" id="GO:0045122">
    <property type="term" value="P:aflatoxin biosynthetic process"/>
    <property type="evidence" value="ECO:0007669"/>
    <property type="project" value="InterPro"/>
</dbReference>
<dbReference type="PRINTS" id="PR00755">
    <property type="entry name" value="AFLATOXINBRP"/>
</dbReference>
<dbReference type="AlphaFoldDB" id="A0A423WR28"/>
<evidence type="ECO:0000256" key="3">
    <source>
        <dbReference type="ARBA" id="ARBA00023125"/>
    </source>
</evidence>
<feature type="compositionally biased region" description="Low complexity" evidence="6">
    <location>
        <begin position="99"/>
        <end position="109"/>
    </location>
</feature>
<dbReference type="EMBL" id="LKEA01000012">
    <property type="protein sequence ID" value="ROW05851.1"/>
    <property type="molecule type" value="Genomic_DNA"/>
</dbReference>
<feature type="compositionally biased region" description="Low complexity" evidence="6">
    <location>
        <begin position="138"/>
        <end position="152"/>
    </location>
</feature>
<keyword evidence="5" id="KW-0539">Nucleus</keyword>
<evidence type="ECO:0000256" key="2">
    <source>
        <dbReference type="ARBA" id="ARBA00023015"/>
    </source>
</evidence>
<reference evidence="8 9" key="1">
    <citation type="submission" date="2015-09" db="EMBL/GenBank/DDBJ databases">
        <title>Host preference determinants of Valsa canker pathogens revealed by comparative genomics.</title>
        <authorList>
            <person name="Yin Z."/>
            <person name="Huang L."/>
        </authorList>
    </citation>
    <scope>NUCLEOTIDE SEQUENCE [LARGE SCALE GENOMIC DNA]</scope>
    <source>
        <strain evidence="8 9">03-1</strain>
    </source>
</reference>
<evidence type="ECO:0000256" key="4">
    <source>
        <dbReference type="ARBA" id="ARBA00023163"/>
    </source>
</evidence>
<evidence type="ECO:0000256" key="5">
    <source>
        <dbReference type="ARBA" id="ARBA00023242"/>
    </source>
</evidence>
<feature type="domain" description="Zn(2)-C6 fungal-type" evidence="7">
    <location>
        <begin position="18"/>
        <end position="48"/>
    </location>
</feature>
<keyword evidence="2" id="KW-0805">Transcription regulation</keyword>
<dbReference type="OrthoDB" id="2328572at2759"/>
<dbReference type="InterPro" id="IPR050675">
    <property type="entry name" value="OAF3"/>
</dbReference>
<accession>A0A423WR28</accession>
<keyword evidence="3" id="KW-0238">DNA-binding</keyword>
<dbReference type="Pfam" id="PF08493">
    <property type="entry name" value="AflR"/>
    <property type="match status" value="1"/>
</dbReference>
<dbReference type="GO" id="GO:0003677">
    <property type="term" value="F:DNA binding"/>
    <property type="evidence" value="ECO:0007669"/>
    <property type="project" value="UniProtKB-KW"/>
</dbReference>
<keyword evidence="9" id="KW-1185">Reference proteome</keyword>
<feature type="compositionally biased region" description="Low complexity" evidence="6">
    <location>
        <begin position="367"/>
        <end position="376"/>
    </location>
</feature>
<sequence>MPTSCPPESPRQPKLRSSCDACGTVKLRCDRKHPECGRCVAHGITCTYSISRKLGNPPRNRIRNRSESMNARNGTRLGHSLSTNSLDESLMSYTCEPLNGSNNNNNNRSNHNDNDNKDDDNNNDDGDDDDGDDDENDNGYNSNSNNSNGYNSNHDSHTIFDFEGVLDDSLLSGIPLSEFPSLDFGDSAGADRIDSHVAASLRPPSFTLMDQPLELDSIGGSHHATGQHPSGGIGISFMGGTNHDCYREAHEMLGSLLNSHPNWNRQRHGDLEKTPPRGGAFTPHNRLHGQMTLDQVLLLNGKAVERLSYLLTCPCAGSPHLMMLYASTISAILTRYQQAAGSSPSRPSPTWDHSPTWGDPLALHHASSSSTEGISSAGPTCIGGPMVTPARISIGVFSVDDPRVQSALNIRLLISEVRGVSGLIDQIASYHAGGPLLGGGSNGGHVDGMYQSLAMWLRGEHARVTDVIRNRLRELEN</sequence>